<evidence type="ECO:0000313" key="2">
    <source>
        <dbReference type="Proteomes" id="UP000821866"/>
    </source>
</evidence>
<sequence length="100" mass="12094">MCADFFRRNEIPTVEKITSEFSERRELPSIRWCTVRRLLADIGFIHEKRSLNSLLIDRDDMTDRRNRYLRDGERYRTEAQKCSSWTRHQSRRNTLGRLCG</sequence>
<comment type="caution">
    <text evidence="1">The sequence shown here is derived from an EMBL/GenBank/DDBJ whole genome shotgun (WGS) entry which is preliminary data.</text>
</comment>
<reference evidence="1" key="1">
    <citation type="journal article" date="2020" name="Cell">
        <title>Large-Scale Comparative Analyses of Tick Genomes Elucidate Their Genetic Diversity and Vector Capacities.</title>
        <authorList>
            <consortium name="Tick Genome and Microbiome Consortium (TIGMIC)"/>
            <person name="Jia N."/>
            <person name="Wang J."/>
            <person name="Shi W."/>
            <person name="Du L."/>
            <person name="Sun Y."/>
            <person name="Zhan W."/>
            <person name="Jiang J.F."/>
            <person name="Wang Q."/>
            <person name="Zhang B."/>
            <person name="Ji P."/>
            <person name="Bell-Sakyi L."/>
            <person name="Cui X.M."/>
            <person name="Yuan T.T."/>
            <person name="Jiang B.G."/>
            <person name="Yang W.F."/>
            <person name="Lam T.T."/>
            <person name="Chang Q.C."/>
            <person name="Ding S.J."/>
            <person name="Wang X.J."/>
            <person name="Zhu J.G."/>
            <person name="Ruan X.D."/>
            <person name="Zhao L."/>
            <person name="Wei J.T."/>
            <person name="Ye R.Z."/>
            <person name="Que T.C."/>
            <person name="Du C.H."/>
            <person name="Zhou Y.H."/>
            <person name="Cheng J.X."/>
            <person name="Dai P.F."/>
            <person name="Guo W.B."/>
            <person name="Han X.H."/>
            <person name="Huang E.J."/>
            <person name="Li L.F."/>
            <person name="Wei W."/>
            <person name="Gao Y.C."/>
            <person name="Liu J.Z."/>
            <person name="Shao H.Z."/>
            <person name="Wang X."/>
            <person name="Wang C.C."/>
            <person name="Yang T.C."/>
            <person name="Huo Q.B."/>
            <person name="Li W."/>
            <person name="Chen H.Y."/>
            <person name="Chen S.E."/>
            <person name="Zhou L.G."/>
            <person name="Ni X.B."/>
            <person name="Tian J.H."/>
            <person name="Sheng Y."/>
            <person name="Liu T."/>
            <person name="Pan Y.S."/>
            <person name="Xia L.Y."/>
            <person name="Li J."/>
            <person name="Zhao F."/>
            <person name="Cao W.C."/>
        </authorList>
    </citation>
    <scope>NUCLEOTIDE SEQUENCE</scope>
    <source>
        <strain evidence="1">Rmic-2018</strain>
    </source>
</reference>
<accession>A0A9J6F8Y9</accession>
<dbReference type="EMBL" id="JABSTU010000001">
    <property type="protein sequence ID" value="KAH8042651.1"/>
    <property type="molecule type" value="Genomic_DNA"/>
</dbReference>
<organism evidence="1 2">
    <name type="scientific">Rhipicephalus microplus</name>
    <name type="common">Cattle tick</name>
    <name type="synonym">Boophilus microplus</name>
    <dbReference type="NCBI Taxonomy" id="6941"/>
    <lineage>
        <taxon>Eukaryota</taxon>
        <taxon>Metazoa</taxon>
        <taxon>Ecdysozoa</taxon>
        <taxon>Arthropoda</taxon>
        <taxon>Chelicerata</taxon>
        <taxon>Arachnida</taxon>
        <taxon>Acari</taxon>
        <taxon>Parasitiformes</taxon>
        <taxon>Ixodida</taxon>
        <taxon>Ixodoidea</taxon>
        <taxon>Ixodidae</taxon>
        <taxon>Rhipicephalinae</taxon>
        <taxon>Rhipicephalus</taxon>
        <taxon>Boophilus</taxon>
    </lineage>
</organism>
<protein>
    <recommendedName>
        <fullName evidence="3">Transposase</fullName>
    </recommendedName>
</protein>
<keyword evidence="2" id="KW-1185">Reference proteome</keyword>
<gene>
    <name evidence="1" type="ORF">HPB51_025154</name>
</gene>
<name>A0A9J6F8Y9_RHIMP</name>
<evidence type="ECO:0000313" key="1">
    <source>
        <dbReference type="EMBL" id="KAH8042651.1"/>
    </source>
</evidence>
<dbReference type="Proteomes" id="UP000821866">
    <property type="component" value="Chromosome 1"/>
</dbReference>
<reference evidence="1" key="2">
    <citation type="submission" date="2021-09" db="EMBL/GenBank/DDBJ databases">
        <authorList>
            <person name="Jia N."/>
            <person name="Wang J."/>
            <person name="Shi W."/>
            <person name="Du L."/>
            <person name="Sun Y."/>
            <person name="Zhan W."/>
            <person name="Jiang J."/>
            <person name="Wang Q."/>
            <person name="Zhang B."/>
            <person name="Ji P."/>
            <person name="Sakyi L.B."/>
            <person name="Cui X."/>
            <person name="Yuan T."/>
            <person name="Jiang B."/>
            <person name="Yang W."/>
            <person name="Lam T.T.-Y."/>
            <person name="Chang Q."/>
            <person name="Ding S."/>
            <person name="Wang X."/>
            <person name="Zhu J."/>
            <person name="Ruan X."/>
            <person name="Zhao L."/>
            <person name="Wei J."/>
            <person name="Que T."/>
            <person name="Du C."/>
            <person name="Cheng J."/>
            <person name="Dai P."/>
            <person name="Han X."/>
            <person name="Huang E."/>
            <person name="Gao Y."/>
            <person name="Liu J."/>
            <person name="Shao H."/>
            <person name="Ye R."/>
            <person name="Li L."/>
            <person name="Wei W."/>
            <person name="Wang X."/>
            <person name="Wang C."/>
            <person name="Huo Q."/>
            <person name="Li W."/>
            <person name="Guo W."/>
            <person name="Chen H."/>
            <person name="Chen S."/>
            <person name="Zhou L."/>
            <person name="Zhou L."/>
            <person name="Ni X."/>
            <person name="Tian J."/>
            <person name="Zhou Y."/>
            <person name="Sheng Y."/>
            <person name="Liu T."/>
            <person name="Pan Y."/>
            <person name="Xia L."/>
            <person name="Li J."/>
            <person name="Zhao F."/>
            <person name="Cao W."/>
        </authorList>
    </citation>
    <scope>NUCLEOTIDE SEQUENCE</scope>
    <source>
        <strain evidence="1">Rmic-2018</strain>
        <tissue evidence="1">Larvae</tissue>
    </source>
</reference>
<dbReference type="AlphaFoldDB" id="A0A9J6F8Y9"/>
<evidence type="ECO:0008006" key="3">
    <source>
        <dbReference type="Google" id="ProtNLM"/>
    </source>
</evidence>
<proteinExistence type="predicted"/>